<evidence type="ECO:0000313" key="1">
    <source>
        <dbReference type="EMBL" id="OWP74555.1"/>
    </source>
</evidence>
<evidence type="ECO:0000313" key="2">
    <source>
        <dbReference type="Proteomes" id="UP000198034"/>
    </source>
</evidence>
<accession>A0A246G9Q5</accession>
<protein>
    <recommendedName>
        <fullName evidence="3">TonB C-terminal domain-containing protein</fullName>
    </recommendedName>
</protein>
<dbReference type="Proteomes" id="UP000198034">
    <property type="component" value="Unassembled WGS sequence"/>
</dbReference>
<proteinExistence type="predicted"/>
<name>A0A246G9Q5_9FLAO</name>
<dbReference type="EMBL" id="MTCY01000065">
    <property type="protein sequence ID" value="OWP74555.1"/>
    <property type="molecule type" value="Genomic_DNA"/>
</dbReference>
<dbReference type="AlphaFoldDB" id="A0A246G9Q5"/>
<gene>
    <name evidence="1" type="ORF">BWK62_14030</name>
</gene>
<reference evidence="1 2" key="1">
    <citation type="journal article" date="2017" name="Infect. Genet. Evol.">
        <title>Comparative genome analysis of fish pathogen Flavobacterium columnare reveals extensive sequence diversity within the species.</title>
        <authorList>
            <person name="Kayansamruaj P."/>
            <person name="Dong H.T."/>
            <person name="Hirono I."/>
            <person name="Kondo H."/>
            <person name="Senapin S."/>
            <person name="Rodkhum C."/>
        </authorList>
    </citation>
    <scope>NUCLEOTIDE SEQUENCE [LARGE SCALE GENOMIC DNA]</scope>
    <source>
        <strain evidence="1 2">1214</strain>
    </source>
</reference>
<comment type="caution">
    <text evidence="1">The sequence shown here is derived from an EMBL/GenBank/DDBJ whole genome shotgun (WGS) entry which is preliminary data.</text>
</comment>
<organism evidence="1 2">
    <name type="scientific">Flavobacterium columnare</name>
    <dbReference type="NCBI Taxonomy" id="996"/>
    <lineage>
        <taxon>Bacteria</taxon>
        <taxon>Pseudomonadati</taxon>
        <taxon>Bacteroidota</taxon>
        <taxon>Flavobacteriia</taxon>
        <taxon>Flavobacteriales</taxon>
        <taxon>Flavobacteriaceae</taxon>
        <taxon>Flavobacterium</taxon>
    </lineage>
</organism>
<dbReference type="OrthoDB" id="1376285at2"/>
<sequence length="113" mass="12544">MKKLINLLVVISALLSSELVIAKVFKVDEDLPKATKVITEVTKNALKDIEIEKESVAYVLFTINSDNELVVLDVKNSDKNVRQIIKSALNFKSLEEASLVAGKTYGVIVRLKQ</sequence>
<evidence type="ECO:0008006" key="3">
    <source>
        <dbReference type="Google" id="ProtNLM"/>
    </source>
</evidence>